<gene>
    <name evidence="4" type="ORF">GCM10007147_05450</name>
</gene>
<dbReference type="InterPro" id="IPR011051">
    <property type="entry name" value="RmlC_Cupin_sf"/>
</dbReference>
<proteinExistence type="predicted"/>
<dbReference type="PANTHER" id="PTHR42742:SF3">
    <property type="entry name" value="FRUCTOKINASE"/>
    <property type="match status" value="1"/>
</dbReference>
<dbReference type="InterPro" id="IPR051804">
    <property type="entry name" value="Carb_Metab_Reg_Kinase/Isom"/>
</dbReference>
<comment type="caution">
    <text evidence="4">The sequence shown here is derived from an EMBL/GenBank/DDBJ whole genome shotgun (WGS) entry which is preliminary data.</text>
</comment>
<keyword evidence="2" id="KW-0862">Zinc</keyword>
<evidence type="ECO:0000256" key="3">
    <source>
        <dbReference type="SAM" id="MobiDB-lite"/>
    </source>
</evidence>
<dbReference type="InterPro" id="IPR014710">
    <property type="entry name" value="RmlC-like_jellyroll"/>
</dbReference>
<evidence type="ECO:0000256" key="2">
    <source>
        <dbReference type="ARBA" id="ARBA00022833"/>
    </source>
</evidence>
<evidence type="ECO:0000313" key="5">
    <source>
        <dbReference type="Proteomes" id="UP000654947"/>
    </source>
</evidence>
<evidence type="ECO:0008006" key="6">
    <source>
        <dbReference type="Google" id="ProtNLM"/>
    </source>
</evidence>
<evidence type="ECO:0000313" key="4">
    <source>
        <dbReference type="EMBL" id="GHD16884.1"/>
    </source>
</evidence>
<organism evidence="4 5">
    <name type="scientific">Nocardiopsis kunsanensis</name>
    <dbReference type="NCBI Taxonomy" id="141693"/>
    <lineage>
        <taxon>Bacteria</taxon>
        <taxon>Bacillati</taxon>
        <taxon>Actinomycetota</taxon>
        <taxon>Actinomycetes</taxon>
        <taxon>Streptosporangiales</taxon>
        <taxon>Nocardiopsidaceae</taxon>
        <taxon>Nocardiopsis</taxon>
    </lineage>
</organism>
<reference evidence="4 5" key="1">
    <citation type="journal article" date="2014" name="Int. J. Syst. Evol. Microbiol.">
        <title>Complete genome sequence of Corynebacterium casei LMG S-19264T (=DSM 44701T), isolated from a smear-ripened cheese.</title>
        <authorList>
            <consortium name="US DOE Joint Genome Institute (JGI-PGF)"/>
            <person name="Walter F."/>
            <person name="Albersmeier A."/>
            <person name="Kalinowski J."/>
            <person name="Ruckert C."/>
        </authorList>
    </citation>
    <scope>NUCLEOTIDE SEQUENCE [LARGE SCALE GENOMIC DNA]</scope>
    <source>
        <strain evidence="4 5">KCTC 19473</strain>
    </source>
</reference>
<dbReference type="Proteomes" id="UP000654947">
    <property type="component" value="Unassembled WGS sequence"/>
</dbReference>
<evidence type="ECO:0000256" key="1">
    <source>
        <dbReference type="ARBA" id="ARBA00022723"/>
    </source>
</evidence>
<dbReference type="AlphaFoldDB" id="A0A919CF94"/>
<dbReference type="SUPFAM" id="SSF51182">
    <property type="entry name" value="RmlC-like cupins"/>
    <property type="match status" value="1"/>
</dbReference>
<dbReference type="GO" id="GO:0046872">
    <property type="term" value="F:metal ion binding"/>
    <property type="evidence" value="ECO:0007669"/>
    <property type="project" value="UniProtKB-KW"/>
</dbReference>
<dbReference type="Gene3D" id="2.60.120.10">
    <property type="entry name" value="Jelly Rolls"/>
    <property type="match status" value="1"/>
</dbReference>
<protein>
    <recommendedName>
        <fullName evidence="6">Mannose-6-phosphate isomerase</fullName>
    </recommendedName>
</protein>
<dbReference type="RefSeq" id="WP_230479856.1">
    <property type="nucleotide sequence ID" value="NZ_BMXL01000002.1"/>
</dbReference>
<feature type="region of interest" description="Disordered" evidence="3">
    <location>
        <begin position="341"/>
        <end position="420"/>
    </location>
</feature>
<keyword evidence="1" id="KW-0479">Metal-binding</keyword>
<name>A0A919CF94_9ACTN</name>
<feature type="compositionally biased region" description="Basic residues" evidence="3">
    <location>
        <begin position="405"/>
        <end position="414"/>
    </location>
</feature>
<dbReference type="PANTHER" id="PTHR42742">
    <property type="entry name" value="TRANSCRIPTIONAL REPRESSOR MPRA"/>
    <property type="match status" value="1"/>
</dbReference>
<dbReference type="EMBL" id="BMXL01000002">
    <property type="protein sequence ID" value="GHD16884.1"/>
    <property type="molecule type" value="Genomic_DNA"/>
</dbReference>
<dbReference type="CDD" id="cd07010">
    <property type="entry name" value="cupin_PMI_type_I_N_bac"/>
    <property type="match status" value="1"/>
</dbReference>
<sequence length="420" mass="45654">MERRPLRLSAPVRPLVFGGRSIGRKLGREGLPDWAVAETWEVSDVEGNGSVVIGGPLAGRSLRSLVEEFPQELMGRGWRGAFFPLLTKFIDAEGALPVHLHPDDATAARVENQAVGKTEAWHILQADPGATALCGVREGVGRDQLHKALVAQDFDSVLRRLPVRAGETIYVPGGTLHSFGPRTLVHEIEQTSDLQQHAMRWNMEDGSPVDDQQWRSNLEALMAEVRLDSRPDFHTGLRIGVGDGVDRVFCCAGPHFALERWRAGTAEPLRRSFSTAQILTNVGPPVQVSAHGRSEELGRGRSLLLPAVMEQVRIPGPADVLFGYLPDLALDVREPLTAAGYSPRTHRLPGRGCVSTRPHRARARSARAGSRSREPPTGVFRPGAGGSHTRKARRGPGTESGGSRCPHHHERTRGHATAGI</sequence>
<keyword evidence="5" id="KW-1185">Reference proteome</keyword>
<accession>A0A919CF94</accession>